<evidence type="ECO:0000313" key="3">
    <source>
        <dbReference type="Proteomes" id="UP000250434"/>
    </source>
</evidence>
<keyword evidence="2" id="KW-0808">Transferase</keyword>
<dbReference type="SUPFAM" id="SSF53335">
    <property type="entry name" value="S-adenosyl-L-methionine-dependent methyltransferases"/>
    <property type="match status" value="1"/>
</dbReference>
<accession>A0A344L6H4</accession>
<dbReference type="PANTHER" id="PTHR43861">
    <property type="entry name" value="TRANS-ACONITATE 2-METHYLTRANSFERASE-RELATED"/>
    <property type="match status" value="1"/>
</dbReference>
<reference evidence="2 3" key="1">
    <citation type="submission" date="2016-04" db="EMBL/GenBank/DDBJ databases">
        <title>Complete genome sequence and analysis of deep-sea sediment isolate, Amycolatopsis sp. WP1.</title>
        <authorList>
            <person name="Wang H."/>
            <person name="Chen S."/>
            <person name="Wu Q."/>
        </authorList>
    </citation>
    <scope>NUCLEOTIDE SEQUENCE [LARGE SCALE GENOMIC DNA]</scope>
    <source>
        <strain evidence="2 3">WP1</strain>
    </source>
</reference>
<dbReference type="Gene3D" id="3.40.50.150">
    <property type="entry name" value="Vaccinia Virus protein VP39"/>
    <property type="match status" value="1"/>
</dbReference>
<dbReference type="InterPro" id="IPR029063">
    <property type="entry name" value="SAM-dependent_MTases_sf"/>
</dbReference>
<dbReference type="KEGG" id="aab:A4R43_14780"/>
<sequence length="347" mass="39216">MTEIDRLRPVYQADLAGGLDRFFEPRATRCPWCSSERLSVRLRTRDFLQHKPGRFTLEQCRDCTHIFQNPRLNAAGLEFYYRDFYDGLGEKQLAGQFEGRGKTYLDRARAVSGLVEPSNWLDVGTGHGHFCESAREVFPETRFDGLDLSEGVKLAEEHGRVATGYRGLFAELAGDLANTYDVVSMYHYLEHSTAPQAELDAAHQVLRDGGHLVIEVPDPESRYARLLGRRWLPWLQPQHLHFVPLANLRQRLESLGFTVVLEQRAEAHDPIDLVAAAWLTLDDLAPREDAPWHPRPPGRFRRIARGGVLLAGALGVVLAAVADRLVRPFAGRARLSNAYRMVARKES</sequence>
<dbReference type="EMBL" id="CP015163">
    <property type="protein sequence ID" value="AXB43648.1"/>
    <property type="molecule type" value="Genomic_DNA"/>
</dbReference>
<keyword evidence="1" id="KW-0472">Membrane</keyword>
<feature type="transmembrane region" description="Helical" evidence="1">
    <location>
        <begin position="303"/>
        <end position="322"/>
    </location>
</feature>
<protein>
    <submittedName>
        <fullName evidence="2">Methyltransferase type 12</fullName>
    </submittedName>
</protein>
<keyword evidence="1" id="KW-1133">Transmembrane helix</keyword>
<gene>
    <name evidence="2" type="ORF">A4R43_14780</name>
</gene>
<dbReference type="RefSeq" id="WP_113692884.1">
    <property type="nucleotide sequence ID" value="NZ_CP015163.1"/>
</dbReference>
<dbReference type="Proteomes" id="UP000250434">
    <property type="component" value="Chromosome"/>
</dbReference>
<organism evidence="2 3">
    <name type="scientific">Amycolatopsis albispora</name>
    <dbReference type="NCBI Taxonomy" id="1804986"/>
    <lineage>
        <taxon>Bacteria</taxon>
        <taxon>Bacillati</taxon>
        <taxon>Actinomycetota</taxon>
        <taxon>Actinomycetes</taxon>
        <taxon>Pseudonocardiales</taxon>
        <taxon>Pseudonocardiaceae</taxon>
        <taxon>Amycolatopsis</taxon>
    </lineage>
</organism>
<dbReference type="OrthoDB" id="3779937at2"/>
<evidence type="ECO:0000313" key="2">
    <source>
        <dbReference type="EMBL" id="AXB43648.1"/>
    </source>
</evidence>
<keyword evidence="1" id="KW-0812">Transmembrane</keyword>
<dbReference type="AlphaFoldDB" id="A0A344L6H4"/>
<name>A0A344L6H4_9PSEU</name>
<dbReference type="GO" id="GO:0032259">
    <property type="term" value="P:methylation"/>
    <property type="evidence" value="ECO:0007669"/>
    <property type="project" value="UniProtKB-KW"/>
</dbReference>
<dbReference type="Pfam" id="PF13489">
    <property type="entry name" value="Methyltransf_23"/>
    <property type="match status" value="1"/>
</dbReference>
<proteinExistence type="predicted"/>
<evidence type="ECO:0000256" key="1">
    <source>
        <dbReference type="SAM" id="Phobius"/>
    </source>
</evidence>
<dbReference type="CDD" id="cd02440">
    <property type="entry name" value="AdoMet_MTases"/>
    <property type="match status" value="1"/>
</dbReference>
<keyword evidence="2" id="KW-0489">Methyltransferase</keyword>
<dbReference type="GO" id="GO:0008168">
    <property type="term" value="F:methyltransferase activity"/>
    <property type="evidence" value="ECO:0007669"/>
    <property type="project" value="UniProtKB-KW"/>
</dbReference>
<keyword evidence="3" id="KW-1185">Reference proteome</keyword>